<dbReference type="GO" id="GO:0005886">
    <property type="term" value="C:plasma membrane"/>
    <property type="evidence" value="ECO:0007669"/>
    <property type="project" value="UniProtKB-SubCell"/>
</dbReference>
<dbReference type="OrthoDB" id="9794626at2"/>
<evidence type="ECO:0000256" key="10">
    <source>
        <dbReference type="ARBA" id="ARBA00022692"/>
    </source>
</evidence>
<keyword evidence="21" id="KW-1185">Reference proteome</keyword>
<evidence type="ECO:0000256" key="17">
    <source>
        <dbReference type="ARBA" id="ARBA00048623"/>
    </source>
</evidence>
<dbReference type="PANTHER" id="PTHR34148">
    <property type="entry name" value="ADENOSYLCOBINAMIDE-GDP RIBAZOLETRANSFERASE"/>
    <property type="match status" value="1"/>
</dbReference>
<keyword evidence="12 19" id="KW-1133">Transmembrane helix</keyword>
<evidence type="ECO:0000256" key="1">
    <source>
        <dbReference type="ARBA" id="ARBA00001946"/>
    </source>
</evidence>
<evidence type="ECO:0000256" key="2">
    <source>
        <dbReference type="ARBA" id="ARBA00004651"/>
    </source>
</evidence>
<keyword evidence="8 19" id="KW-0169">Cobalamin biosynthesis</keyword>
<evidence type="ECO:0000256" key="9">
    <source>
        <dbReference type="ARBA" id="ARBA00022679"/>
    </source>
</evidence>
<comment type="cofactor">
    <cofactor evidence="1 19">
        <name>Mg(2+)</name>
        <dbReference type="ChEBI" id="CHEBI:18420"/>
    </cofactor>
</comment>
<evidence type="ECO:0000256" key="18">
    <source>
        <dbReference type="ARBA" id="ARBA00049504"/>
    </source>
</evidence>
<feature type="transmembrane region" description="Helical" evidence="19">
    <location>
        <begin position="137"/>
        <end position="159"/>
    </location>
</feature>
<comment type="subcellular location">
    <subcellularLocation>
        <location evidence="2 19">Cell membrane</location>
        <topology evidence="2 19">Multi-pass membrane protein</topology>
    </subcellularLocation>
</comment>
<keyword evidence="11 19" id="KW-0460">Magnesium</keyword>
<feature type="transmembrane region" description="Helical" evidence="19">
    <location>
        <begin position="200"/>
        <end position="221"/>
    </location>
</feature>
<evidence type="ECO:0000313" key="21">
    <source>
        <dbReference type="Proteomes" id="UP000265845"/>
    </source>
</evidence>
<feature type="transmembrane region" description="Helical" evidence="19">
    <location>
        <begin position="36"/>
        <end position="56"/>
    </location>
</feature>
<comment type="function">
    <text evidence="14 19">Joins adenosylcobinamide-GDP and alpha-ribazole to generate adenosylcobalamin (Ado-cobalamin). Also synthesizes adenosylcobalamin 5'-phosphate from adenosylcobinamide-GDP and alpha-ribazole 5'-phosphate.</text>
</comment>
<feature type="transmembrane region" description="Helical" evidence="19">
    <location>
        <begin position="171"/>
        <end position="194"/>
    </location>
</feature>
<evidence type="ECO:0000256" key="16">
    <source>
        <dbReference type="ARBA" id="ARBA00032853"/>
    </source>
</evidence>
<keyword evidence="9 19" id="KW-0808">Transferase</keyword>
<comment type="catalytic activity">
    <reaction evidence="17 19">
        <text>alpha-ribazole + adenosylcob(III)inamide-GDP = adenosylcob(III)alamin + GMP + H(+)</text>
        <dbReference type="Rhea" id="RHEA:16049"/>
        <dbReference type="ChEBI" id="CHEBI:10329"/>
        <dbReference type="ChEBI" id="CHEBI:15378"/>
        <dbReference type="ChEBI" id="CHEBI:18408"/>
        <dbReference type="ChEBI" id="CHEBI:58115"/>
        <dbReference type="ChEBI" id="CHEBI:60487"/>
        <dbReference type="EC" id="2.7.8.26"/>
    </reaction>
</comment>
<evidence type="ECO:0000256" key="8">
    <source>
        <dbReference type="ARBA" id="ARBA00022573"/>
    </source>
</evidence>
<evidence type="ECO:0000256" key="12">
    <source>
        <dbReference type="ARBA" id="ARBA00022989"/>
    </source>
</evidence>
<evidence type="ECO:0000256" key="7">
    <source>
        <dbReference type="ARBA" id="ARBA00022475"/>
    </source>
</evidence>
<keyword evidence="13 19" id="KW-0472">Membrane</keyword>
<dbReference type="Proteomes" id="UP000265845">
    <property type="component" value="Unassembled WGS sequence"/>
</dbReference>
<organism evidence="20 21">
    <name type="scientific">Henriciella algicola</name>
    <dbReference type="NCBI Taxonomy" id="1608422"/>
    <lineage>
        <taxon>Bacteria</taxon>
        <taxon>Pseudomonadati</taxon>
        <taxon>Pseudomonadota</taxon>
        <taxon>Alphaproteobacteria</taxon>
        <taxon>Hyphomonadales</taxon>
        <taxon>Hyphomonadaceae</taxon>
        <taxon>Henriciella</taxon>
    </lineage>
</organism>
<dbReference type="GO" id="GO:0051073">
    <property type="term" value="F:adenosylcobinamide-GDP ribazoletransferase activity"/>
    <property type="evidence" value="ECO:0007669"/>
    <property type="project" value="UniProtKB-UniRule"/>
</dbReference>
<dbReference type="UniPathway" id="UPA00148">
    <property type="reaction ID" value="UER00238"/>
</dbReference>
<comment type="catalytic activity">
    <reaction evidence="18 19">
        <text>alpha-ribazole 5'-phosphate + adenosylcob(III)inamide-GDP = adenosylcob(III)alamin 5'-phosphate + GMP + H(+)</text>
        <dbReference type="Rhea" id="RHEA:23560"/>
        <dbReference type="ChEBI" id="CHEBI:15378"/>
        <dbReference type="ChEBI" id="CHEBI:57918"/>
        <dbReference type="ChEBI" id="CHEBI:58115"/>
        <dbReference type="ChEBI" id="CHEBI:60487"/>
        <dbReference type="ChEBI" id="CHEBI:60493"/>
        <dbReference type="EC" id="2.7.8.26"/>
    </reaction>
</comment>
<dbReference type="HAMAP" id="MF_00719">
    <property type="entry name" value="CobS"/>
    <property type="match status" value="1"/>
</dbReference>
<evidence type="ECO:0000256" key="14">
    <source>
        <dbReference type="ARBA" id="ARBA00025228"/>
    </source>
</evidence>
<sequence>MKHEFAKLALAIQFLTRIPLPVEPGYTPERMAGTPAYYPLVGALVGAVCSGVFWLASLGLPVFVSVLLALGAGILLTGAFHEDGLADTFDGIGGGLTREKSLAIMKDSRIGTYGTAALVVILLLKTAALAAMSVGMIAIVLIVGQALSRLSAVLVIATSRYVRDEGTGKPVATGLSLAGLSVACLTGALVISLWPLLQPFPAMLCGLAGLMSGHVLMRLVFEPKLGGYTGDTLGAVQQVSETGFYLGLLVWL</sequence>
<reference evidence="20 21" key="1">
    <citation type="submission" date="2018-08" db="EMBL/GenBank/DDBJ databases">
        <title>Henriciella mobilis sp. nov., isolated from seawater.</title>
        <authorList>
            <person name="Cheng H."/>
            <person name="Wu Y.-H."/>
            <person name="Xu X.-W."/>
            <person name="Guo L.-L."/>
        </authorList>
    </citation>
    <scope>NUCLEOTIDE SEQUENCE [LARGE SCALE GENOMIC DNA]</scope>
    <source>
        <strain evidence="20 21">CCUG67844</strain>
    </source>
</reference>
<comment type="caution">
    <text evidence="20">The sequence shown here is derived from an EMBL/GenBank/DDBJ whole genome shotgun (WGS) entry which is preliminary data.</text>
</comment>
<feature type="transmembrane region" description="Helical" evidence="19">
    <location>
        <begin position="110"/>
        <end position="131"/>
    </location>
</feature>
<dbReference type="RefSeq" id="WP_119452828.1">
    <property type="nucleotide sequence ID" value="NZ_QWGA01000003.1"/>
</dbReference>
<evidence type="ECO:0000256" key="6">
    <source>
        <dbReference type="ARBA" id="ARBA00015850"/>
    </source>
</evidence>
<dbReference type="GO" id="GO:0009236">
    <property type="term" value="P:cobalamin biosynthetic process"/>
    <property type="evidence" value="ECO:0007669"/>
    <property type="project" value="UniProtKB-UniRule"/>
</dbReference>
<accession>A0A399RNE6</accession>
<name>A0A399RNE6_9PROT</name>
<dbReference type="EC" id="2.7.8.26" evidence="5 19"/>
<gene>
    <name evidence="19 20" type="primary">cobS</name>
    <name evidence="20" type="ORF">D1222_03470</name>
</gene>
<evidence type="ECO:0000313" key="20">
    <source>
        <dbReference type="EMBL" id="RIJ31332.1"/>
    </source>
</evidence>
<evidence type="ECO:0000256" key="11">
    <source>
        <dbReference type="ARBA" id="ARBA00022842"/>
    </source>
</evidence>
<evidence type="ECO:0000256" key="5">
    <source>
        <dbReference type="ARBA" id="ARBA00013200"/>
    </source>
</evidence>
<dbReference type="AlphaFoldDB" id="A0A399RNE6"/>
<dbReference type="GO" id="GO:0008818">
    <property type="term" value="F:cobalamin 5'-phosphate synthase activity"/>
    <property type="evidence" value="ECO:0007669"/>
    <property type="project" value="UniProtKB-UniRule"/>
</dbReference>
<comment type="pathway">
    <text evidence="3 19">Cofactor biosynthesis; adenosylcobalamin biosynthesis; adenosylcobalamin from cob(II)yrinate a,c-diamide: step 7/7.</text>
</comment>
<dbReference type="NCBIfam" id="TIGR00317">
    <property type="entry name" value="cobS"/>
    <property type="match status" value="1"/>
</dbReference>
<proteinExistence type="inferred from homology"/>
<comment type="similarity">
    <text evidence="4 19">Belongs to the CobS family.</text>
</comment>
<dbReference type="InterPro" id="IPR003805">
    <property type="entry name" value="CobS"/>
</dbReference>
<evidence type="ECO:0000256" key="4">
    <source>
        <dbReference type="ARBA" id="ARBA00010561"/>
    </source>
</evidence>
<evidence type="ECO:0000256" key="15">
    <source>
        <dbReference type="ARBA" id="ARBA00032605"/>
    </source>
</evidence>
<evidence type="ECO:0000256" key="3">
    <source>
        <dbReference type="ARBA" id="ARBA00004663"/>
    </source>
</evidence>
<feature type="transmembrane region" description="Helical" evidence="19">
    <location>
        <begin position="62"/>
        <end position="80"/>
    </location>
</feature>
<keyword evidence="7 19" id="KW-1003">Cell membrane</keyword>
<protein>
    <recommendedName>
        <fullName evidence="6 19">Adenosylcobinamide-GDP ribazoletransferase</fullName>
        <ecNumber evidence="5 19">2.7.8.26</ecNumber>
    </recommendedName>
    <alternativeName>
        <fullName evidence="16 19">Cobalamin synthase</fullName>
    </alternativeName>
    <alternativeName>
        <fullName evidence="15 19">Cobalamin-5'-phosphate synthase</fullName>
    </alternativeName>
</protein>
<evidence type="ECO:0000256" key="19">
    <source>
        <dbReference type="HAMAP-Rule" id="MF_00719"/>
    </source>
</evidence>
<dbReference type="Pfam" id="PF02654">
    <property type="entry name" value="CobS"/>
    <property type="match status" value="1"/>
</dbReference>
<dbReference type="PANTHER" id="PTHR34148:SF1">
    <property type="entry name" value="ADENOSYLCOBINAMIDE-GDP RIBAZOLETRANSFERASE"/>
    <property type="match status" value="1"/>
</dbReference>
<keyword evidence="10 19" id="KW-0812">Transmembrane</keyword>
<evidence type="ECO:0000256" key="13">
    <source>
        <dbReference type="ARBA" id="ARBA00023136"/>
    </source>
</evidence>
<dbReference type="EMBL" id="QWGA01000003">
    <property type="protein sequence ID" value="RIJ31332.1"/>
    <property type="molecule type" value="Genomic_DNA"/>
</dbReference>